<accession>A0A1H3JCH1</accession>
<dbReference type="AlphaFoldDB" id="A0A1H3JCH1"/>
<dbReference type="GO" id="GO:0032259">
    <property type="term" value="P:methylation"/>
    <property type="evidence" value="ECO:0007669"/>
    <property type="project" value="UniProtKB-KW"/>
</dbReference>
<sequence length="368" mass="41498">MARNTPEAPVLPLDTIMSGDCVAAMDSLPENSVDLIFADPPYNLQLRGELHRPDNSMVDAVDDHWDQFESLKAYDHFTSRWMKAARRILKPDGAIWVIGSYHNIFRVGATLQDQGFWILNDVVWRKTNPMPNFRGMRLTNAHETMIWASKSEGAKYTFNYEALKALNEGTQMRSDWTFPICTGHERLKNERGEKAHPTQKPEALLHRLLIATTNPGDVILDPFFGTGTTGAVATMLGRHFIGIEREEEYRQLAAERIAKVRTLPKDALQTTTSKRAEPRVPFGQLVERGMLRPGEELQSGNGRHRAKIRADGTLTGEGVKGSIHQVGAAYEGAPSCNGWTYWHFKREGKSVSIDTLRQQIRDEMSKLN</sequence>
<keyword evidence="4" id="KW-0949">S-adenosyl-L-methionine</keyword>
<organism evidence="12 13">
    <name type="scientific">Jannaschia faecimaris</name>
    <dbReference type="NCBI Taxonomy" id="1244108"/>
    <lineage>
        <taxon>Bacteria</taxon>
        <taxon>Pseudomonadati</taxon>
        <taxon>Pseudomonadota</taxon>
        <taxon>Alphaproteobacteria</taxon>
        <taxon>Rhodobacterales</taxon>
        <taxon>Roseobacteraceae</taxon>
        <taxon>Jannaschia</taxon>
    </lineage>
</organism>
<dbReference type="PROSITE" id="PS00092">
    <property type="entry name" value="N6_MTASE"/>
    <property type="match status" value="1"/>
</dbReference>
<reference evidence="13" key="1">
    <citation type="submission" date="2016-10" db="EMBL/GenBank/DDBJ databases">
        <authorList>
            <person name="Varghese N."/>
            <person name="Submissions S."/>
        </authorList>
    </citation>
    <scope>NUCLEOTIDE SEQUENCE [LARGE SCALE GENOMIC DNA]</scope>
    <source>
        <strain evidence="13">DSM 100420</strain>
    </source>
</reference>
<dbReference type="GO" id="GO:0006260">
    <property type="term" value="P:DNA replication"/>
    <property type="evidence" value="ECO:0007669"/>
    <property type="project" value="UniProtKB-KW"/>
</dbReference>
<feature type="domain" description="RAMA" evidence="11">
    <location>
        <begin position="266"/>
        <end position="365"/>
    </location>
</feature>
<dbReference type="RefSeq" id="WP_092641159.1">
    <property type="nucleotide sequence ID" value="NZ_FNPX01000001.1"/>
</dbReference>
<name>A0A1H3JCH1_9RHOB</name>
<evidence type="ECO:0000256" key="9">
    <source>
        <dbReference type="SAM" id="MobiDB-lite"/>
    </source>
</evidence>
<dbReference type="InterPro" id="IPR029063">
    <property type="entry name" value="SAM-dependent_MTases_sf"/>
</dbReference>
<evidence type="ECO:0000256" key="4">
    <source>
        <dbReference type="ARBA" id="ARBA00022691"/>
    </source>
</evidence>
<gene>
    <name evidence="12" type="ORF">SAMN05444004_101284</name>
</gene>
<comment type="catalytic activity">
    <reaction evidence="7">
        <text>a 2'-deoxyadenosine in DNA + S-adenosyl-L-methionine = an N(6)-methyl-2'-deoxyadenosine in DNA + S-adenosyl-L-homocysteine + H(+)</text>
        <dbReference type="Rhea" id="RHEA:15197"/>
        <dbReference type="Rhea" id="RHEA-COMP:12418"/>
        <dbReference type="Rhea" id="RHEA-COMP:12419"/>
        <dbReference type="ChEBI" id="CHEBI:15378"/>
        <dbReference type="ChEBI" id="CHEBI:57856"/>
        <dbReference type="ChEBI" id="CHEBI:59789"/>
        <dbReference type="ChEBI" id="CHEBI:90615"/>
        <dbReference type="ChEBI" id="CHEBI:90616"/>
        <dbReference type="EC" id="2.1.1.72"/>
    </reaction>
</comment>
<keyword evidence="2 12" id="KW-0489">Methyltransferase</keyword>
<comment type="similarity">
    <text evidence="1 8">Belongs to the N(4)/N(6)-methyltransferase family.</text>
</comment>
<dbReference type="Proteomes" id="UP000198914">
    <property type="component" value="Unassembled WGS sequence"/>
</dbReference>
<dbReference type="InterPro" id="IPR040843">
    <property type="entry name" value="RAMA"/>
</dbReference>
<dbReference type="InterPro" id="IPR001091">
    <property type="entry name" value="RM_Methyltransferase"/>
</dbReference>
<evidence type="ECO:0000256" key="8">
    <source>
        <dbReference type="RuleBase" id="RU362026"/>
    </source>
</evidence>
<keyword evidence="6" id="KW-0238">DNA-binding</keyword>
<dbReference type="PANTHER" id="PTHR13370">
    <property type="entry name" value="RNA METHYLASE-RELATED"/>
    <property type="match status" value="1"/>
</dbReference>
<evidence type="ECO:0000256" key="3">
    <source>
        <dbReference type="ARBA" id="ARBA00022679"/>
    </source>
</evidence>
<dbReference type="GO" id="GO:0003677">
    <property type="term" value="F:DNA binding"/>
    <property type="evidence" value="ECO:0007669"/>
    <property type="project" value="UniProtKB-KW"/>
</dbReference>
<dbReference type="InterPro" id="IPR002052">
    <property type="entry name" value="DNA_methylase_N6_adenine_CS"/>
</dbReference>
<dbReference type="OrthoDB" id="9800801at2"/>
<dbReference type="EC" id="2.1.1.-" evidence="8"/>
<evidence type="ECO:0000313" key="12">
    <source>
        <dbReference type="EMBL" id="SDY37636.1"/>
    </source>
</evidence>
<dbReference type="FunFam" id="3.40.50.150:FF:000276">
    <property type="entry name" value="Methyltransferase"/>
    <property type="match status" value="1"/>
</dbReference>
<evidence type="ECO:0000256" key="6">
    <source>
        <dbReference type="ARBA" id="ARBA00023125"/>
    </source>
</evidence>
<keyword evidence="5" id="KW-0235">DNA replication</keyword>
<dbReference type="GO" id="GO:0005737">
    <property type="term" value="C:cytoplasm"/>
    <property type="evidence" value="ECO:0007669"/>
    <property type="project" value="TreeGrafter"/>
</dbReference>
<keyword evidence="3" id="KW-0808">Transferase</keyword>
<dbReference type="GO" id="GO:0008170">
    <property type="term" value="F:N-methyltransferase activity"/>
    <property type="evidence" value="ECO:0007669"/>
    <property type="project" value="InterPro"/>
</dbReference>
<evidence type="ECO:0000256" key="7">
    <source>
        <dbReference type="ARBA" id="ARBA00047942"/>
    </source>
</evidence>
<dbReference type="GO" id="GO:0009007">
    <property type="term" value="F:site-specific DNA-methyltransferase (adenine-specific) activity"/>
    <property type="evidence" value="ECO:0007669"/>
    <property type="project" value="UniProtKB-EC"/>
</dbReference>
<dbReference type="EMBL" id="FNPX01000001">
    <property type="protein sequence ID" value="SDY37636.1"/>
    <property type="molecule type" value="Genomic_DNA"/>
</dbReference>
<feature type="region of interest" description="Disordered" evidence="9">
    <location>
        <begin position="294"/>
        <end position="313"/>
    </location>
</feature>
<evidence type="ECO:0000256" key="2">
    <source>
        <dbReference type="ARBA" id="ARBA00022603"/>
    </source>
</evidence>
<evidence type="ECO:0000259" key="10">
    <source>
        <dbReference type="Pfam" id="PF01555"/>
    </source>
</evidence>
<dbReference type="InterPro" id="IPR002941">
    <property type="entry name" value="DNA_methylase_N4/N6"/>
</dbReference>
<feature type="domain" description="DNA methylase N-4/N-6" evidence="10">
    <location>
        <begin position="33"/>
        <end position="254"/>
    </location>
</feature>
<proteinExistence type="inferred from homology"/>
<evidence type="ECO:0000259" key="11">
    <source>
        <dbReference type="Pfam" id="PF18755"/>
    </source>
</evidence>
<dbReference type="PANTHER" id="PTHR13370:SF3">
    <property type="entry name" value="TRNA (GUANINE(10)-N2)-METHYLTRANSFERASE HOMOLOG"/>
    <property type="match status" value="1"/>
</dbReference>
<dbReference type="SUPFAM" id="SSF53335">
    <property type="entry name" value="S-adenosyl-L-methionine-dependent methyltransferases"/>
    <property type="match status" value="1"/>
</dbReference>
<evidence type="ECO:0000256" key="5">
    <source>
        <dbReference type="ARBA" id="ARBA00022705"/>
    </source>
</evidence>
<dbReference type="PRINTS" id="PR00508">
    <property type="entry name" value="S21N4MTFRASE"/>
</dbReference>
<dbReference type="Gene3D" id="3.40.50.150">
    <property type="entry name" value="Vaccinia Virus protein VP39"/>
    <property type="match status" value="1"/>
</dbReference>
<dbReference type="Pfam" id="PF01555">
    <property type="entry name" value="N6_N4_Mtase"/>
    <property type="match status" value="1"/>
</dbReference>
<keyword evidence="13" id="KW-1185">Reference proteome</keyword>
<protein>
    <recommendedName>
        <fullName evidence="8">Methyltransferase</fullName>
        <ecNumber evidence="8">2.1.1.-</ecNumber>
    </recommendedName>
</protein>
<evidence type="ECO:0000256" key="1">
    <source>
        <dbReference type="ARBA" id="ARBA00006594"/>
    </source>
</evidence>
<dbReference type="Pfam" id="PF18755">
    <property type="entry name" value="RAMA"/>
    <property type="match status" value="1"/>
</dbReference>
<evidence type="ECO:0000313" key="13">
    <source>
        <dbReference type="Proteomes" id="UP000198914"/>
    </source>
</evidence>
<dbReference type="STRING" id="1244108.SAMN05444004_101284"/>